<dbReference type="Proteomes" id="UP000660745">
    <property type="component" value="Unassembled WGS sequence"/>
</dbReference>
<dbReference type="InterPro" id="IPR012577">
    <property type="entry name" value="NIPSNAP"/>
</dbReference>
<reference evidence="2" key="2">
    <citation type="submission" date="2020-09" db="EMBL/GenBank/DDBJ databases">
        <authorList>
            <person name="Sun Q."/>
            <person name="Zhou Y."/>
        </authorList>
    </citation>
    <scope>NUCLEOTIDE SEQUENCE</scope>
    <source>
        <strain evidence="2">CGMCC 4.7430</strain>
    </source>
</reference>
<dbReference type="SUPFAM" id="SSF54909">
    <property type="entry name" value="Dimeric alpha+beta barrel"/>
    <property type="match status" value="1"/>
</dbReference>
<evidence type="ECO:0000259" key="1">
    <source>
        <dbReference type="Pfam" id="PF07978"/>
    </source>
</evidence>
<proteinExistence type="predicted"/>
<dbReference type="RefSeq" id="WP_189141563.1">
    <property type="nucleotide sequence ID" value="NZ_BMNK01000010.1"/>
</dbReference>
<evidence type="ECO:0000313" key="3">
    <source>
        <dbReference type="Proteomes" id="UP000660745"/>
    </source>
</evidence>
<accession>A0A918A9S2</accession>
<feature type="domain" description="NIPSNAP" evidence="1">
    <location>
        <begin position="3"/>
        <end position="99"/>
    </location>
</feature>
<dbReference type="InterPro" id="IPR011008">
    <property type="entry name" value="Dimeric_a/b-barrel"/>
</dbReference>
<protein>
    <submittedName>
        <fullName evidence="2">NIPSNAP family containing protein</fullName>
    </submittedName>
</protein>
<dbReference type="Gene3D" id="3.30.70.100">
    <property type="match status" value="1"/>
</dbReference>
<evidence type="ECO:0000313" key="2">
    <source>
        <dbReference type="EMBL" id="GGP11329.1"/>
    </source>
</evidence>
<organism evidence="2 3">
    <name type="scientific">Nonomuraea glycinis</name>
    <dbReference type="NCBI Taxonomy" id="2047744"/>
    <lineage>
        <taxon>Bacteria</taxon>
        <taxon>Bacillati</taxon>
        <taxon>Actinomycetota</taxon>
        <taxon>Actinomycetes</taxon>
        <taxon>Streptosporangiales</taxon>
        <taxon>Streptosporangiaceae</taxon>
        <taxon>Nonomuraea</taxon>
    </lineage>
</organism>
<name>A0A918A9S2_9ACTN</name>
<keyword evidence="3" id="KW-1185">Reference proteome</keyword>
<dbReference type="AlphaFoldDB" id="A0A918A9S2"/>
<comment type="caution">
    <text evidence="2">The sequence shown here is derived from an EMBL/GenBank/DDBJ whole genome shotgun (WGS) entry which is preliminary data.</text>
</comment>
<dbReference type="EMBL" id="BMNK01000010">
    <property type="protein sequence ID" value="GGP11329.1"/>
    <property type="molecule type" value="Genomic_DNA"/>
</dbReference>
<sequence length="221" mass="24325">MIYELRRYTLHPGERDTLIGLFEREFVETQESAGMDVVGHFRDLDAPDTFPWLRAFTDMDSRKAALSAFYGGPVWKAHRDAANATMIDSDDVLLLRPAGYGFRRSPRPPVGAAALPSSVYVATICQVDPDATGAFHQFFAERAAPVLAEGGAAPVACFASEHAVNTFPALPVRTGEEVFVWFARFERAEDERVVEVPALEGFLTAAPRRLRLAPAARSALR</sequence>
<reference evidence="2" key="1">
    <citation type="journal article" date="2014" name="Int. J. Syst. Evol. Microbiol.">
        <title>Complete genome sequence of Corynebacterium casei LMG S-19264T (=DSM 44701T), isolated from a smear-ripened cheese.</title>
        <authorList>
            <consortium name="US DOE Joint Genome Institute (JGI-PGF)"/>
            <person name="Walter F."/>
            <person name="Albersmeier A."/>
            <person name="Kalinowski J."/>
            <person name="Ruckert C."/>
        </authorList>
    </citation>
    <scope>NUCLEOTIDE SEQUENCE</scope>
    <source>
        <strain evidence="2">CGMCC 4.7430</strain>
    </source>
</reference>
<gene>
    <name evidence="2" type="ORF">GCM10012278_54490</name>
</gene>
<dbReference type="Pfam" id="PF07978">
    <property type="entry name" value="NIPSNAP"/>
    <property type="match status" value="1"/>
</dbReference>